<evidence type="ECO:0000259" key="2">
    <source>
        <dbReference type="SMART" id="SM00481"/>
    </source>
</evidence>
<dbReference type="SUPFAM" id="SSF89550">
    <property type="entry name" value="PHP domain-like"/>
    <property type="match status" value="1"/>
</dbReference>
<feature type="domain" description="Polymerase/histidinol phosphatase N-terminal" evidence="2">
    <location>
        <begin position="137"/>
        <end position="216"/>
    </location>
</feature>
<dbReference type="PIRSF" id="PIRSF036978">
    <property type="entry name" value="UCP036978_PHPhdr"/>
    <property type="match status" value="1"/>
</dbReference>
<name>A0A640SAA8_9ACTN</name>
<dbReference type="PANTHER" id="PTHR36928:SF1">
    <property type="entry name" value="PHOSPHATASE YCDX-RELATED"/>
    <property type="match status" value="1"/>
</dbReference>
<dbReference type="GO" id="GO:0042578">
    <property type="term" value="F:phosphoric ester hydrolase activity"/>
    <property type="evidence" value="ECO:0007669"/>
    <property type="project" value="TreeGrafter"/>
</dbReference>
<comment type="caution">
    <text evidence="3">The sequence shown here is derived from an EMBL/GenBank/DDBJ whole genome shotgun (WGS) entry which is preliminary data.</text>
</comment>
<dbReference type="InterPro" id="IPR010996">
    <property type="entry name" value="HHH_MUS81"/>
</dbReference>
<dbReference type="Pfam" id="PF02811">
    <property type="entry name" value="PHP"/>
    <property type="match status" value="1"/>
</dbReference>
<dbReference type="Gene3D" id="1.10.150.110">
    <property type="entry name" value="DNA polymerase beta, N-terminal domain-like"/>
    <property type="match status" value="1"/>
</dbReference>
<dbReference type="FunFam" id="3.20.20.140:FF:000047">
    <property type="entry name" value="PHP domain-containing protein"/>
    <property type="match status" value="1"/>
</dbReference>
<dbReference type="InterPro" id="IPR050243">
    <property type="entry name" value="PHP_phosphatase"/>
</dbReference>
<evidence type="ECO:0000313" key="4">
    <source>
        <dbReference type="Proteomes" id="UP000435837"/>
    </source>
</evidence>
<dbReference type="InterPro" id="IPR017078">
    <property type="entry name" value="UCP036978_PHPhdr"/>
</dbReference>
<dbReference type="AlphaFoldDB" id="A0A640SAA8"/>
<dbReference type="Gene3D" id="3.20.20.140">
    <property type="entry name" value="Metal-dependent hydrolases"/>
    <property type="match status" value="1"/>
</dbReference>
<dbReference type="InterPro" id="IPR016195">
    <property type="entry name" value="Pol/histidinol_Pase-like"/>
</dbReference>
<dbReference type="EMBL" id="BLIN01000005">
    <property type="protein sequence ID" value="GFE08067.1"/>
    <property type="molecule type" value="Genomic_DNA"/>
</dbReference>
<dbReference type="InterPro" id="IPR004013">
    <property type="entry name" value="PHP_dom"/>
</dbReference>
<organism evidence="3 4">
    <name type="scientific">Streptomyces caniferus</name>
    <dbReference type="NCBI Taxonomy" id="285557"/>
    <lineage>
        <taxon>Bacteria</taxon>
        <taxon>Bacillati</taxon>
        <taxon>Actinomycetota</taxon>
        <taxon>Actinomycetes</taxon>
        <taxon>Kitasatosporales</taxon>
        <taxon>Streptomycetaceae</taxon>
        <taxon>Streptomyces</taxon>
    </lineage>
</organism>
<feature type="region of interest" description="Disordered" evidence="1">
    <location>
        <begin position="1"/>
        <end position="35"/>
    </location>
</feature>
<gene>
    <name evidence="3" type="ORF">Scani_43350</name>
</gene>
<dbReference type="SUPFAM" id="SSF47802">
    <property type="entry name" value="DNA polymerase beta, N-terminal domain-like"/>
    <property type="match status" value="1"/>
</dbReference>
<proteinExistence type="predicted"/>
<dbReference type="GO" id="GO:0008270">
    <property type="term" value="F:zinc ion binding"/>
    <property type="evidence" value="ECO:0007669"/>
    <property type="project" value="TreeGrafter"/>
</dbReference>
<dbReference type="Pfam" id="PF14716">
    <property type="entry name" value="HHH_8"/>
    <property type="match status" value="1"/>
</dbReference>
<sequence>MVPESTTDTPVAAAHRVRHRERTLRGRRPGKEPSVDPVEALERIAFLLERQGAVTYRVQAFRTAATVIGALSPDELRRRALDGSLGRIKGLGPKTTQVVEEALAGVRPAYLDRLEEEAGGPLVEGERGQRLRRALRGDCHLHSDWSDGGSPVEAMAEAARDLGHAWCVLTDHSPRLTVARGLTAERLRRQLSLVAEVNGRLAPFRLLTGIECDILDDGTLDQEPELLDQLDVVVASVHSKLRMDRAPMTRRLLAAVRNPLVDVLGHCTGRQITGKLRPESQFDAEEVFAACAEHRTAVEINCRPDRFDPPRRLLRQALEAGTLFAIDSDAHAPGQLDWQIYGCARAEECGVPAERIINTWTERQLATWTRTGRTPRR</sequence>
<dbReference type="InterPro" id="IPR027421">
    <property type="entry name" value="DNA_pol_lamdba_lyase_dom_sf"/>
</dbReference>
<accession>A0A640SAA8</accession>
<dbReference type="PANTHER" id="PTHR36928">
    <property type="entry name" value="PHOSPHATASE YCDX-RELATED"/>
    <property type="match status" value="1"/>
</dbReference>
<dbReference type="GO" id="GO:0005829">
    <property type="term" value="C:cytosol"/>
    <property type="evidence" value="ECO:0007669"/>
    <property type="project" value="TreeGrafter"/>
</dbReference>
<feature type="compositionally biased region" description="Basic residues" evidence="1">
    <location>
        <begin position="15"/>
        <end position="28"/>
    </location>
</feature>
<dbReference type="CDD" id="cd07436">
    <property type="entry name" value="PHP_PolX"/>
    <property type="match status" value="1"/>
</dbReference>
<dbReference type="SMART" id="SM00481">
    <property type="entry name" value="POLIIIAc"/>
    <property type="match status" value="1"/>
</dbReference>
<evidence type="ECO:0000313" key="3">
    <source>
        <dbReference type="EMBL" id="GFE08067.1"/>
    </source>
</evidence>
<evidence type="ECO:0000256" key="1">
    <source>
        <dbReference type="SAM" id="MobiDB-lite"/>
    </source>
</evidence>
<protein>
    <submittedName>
        <fullName evidence="3">PHP domain-containing protein</fullName>
    </submittedName>
</protein>
<dbReference type="InterPro" id="IPR047967">
    <property type="entry name" value="PolX_PHP"/>
</dbReference>
<dbReference type="InterPro" id="IPR003141">
    <property type="entry name" value="Pol/His_phosphatase_N"/>
</dbReference>
<reference evidence="3 4" key="1">
    <citation type="submission" date="2019-12" db="EMBL/GenBank/DDBJ databases">
        <title>Whole genome shotgun sequence of Streptomyces caniferus NBRC 15389.</title>
        <authorList>
            <person name="Ichikawa N."/>
            <person name="Kimura A."/>
            <person name="Kitahashi Y."/>
            <person name="Komaki H."/>
            <person name="Tamura T."/>
        </authorList>
    </citation>
    <scope>NUCLEOTIDE SEQUENCE [LARGE SCALE GENOMIC DNA]</scope>
    <source>
        <strain evidence="3 4">NBRC 15389</strain>
    </source>
</reference>
<dbReference type="NCBIfam" id="NF005928">
    <property type="entry name" value="PRK07945.1"/>
    <property type="match status" value="1"/>
</dbReference>
<dbReference type="Proteomes" id="UP000435837">
    <property type="component" value="Unassembled WGS sequence"/>
</dbReference>